<keyword evidence="2" id="KW-1185">Reference proteome</keyword>
<comment type="caution">
    <text evidence="1">The sequence shown here is derived from an EMBL/GenBank/DDBJ whole genome shotgun (WGS) entry which is preliminary data.</text>
</comment>
<dbReference type="RefSeq" id="WP_379895718.1">
    <property type="nucleotide sequence ID" value="NZ_CBCSCT010000017.1"/>
</dbReference>
<evidence type="ECO:0000313" key="1">
    <source>
        <dbReference type="EMBL" id="MFC5988261.1"/>
    </source>
</evidence>
<sequence>MQQIMPQHVMQQTQAGQGMTVKEMLYITDCMRNEELLTKLCVQAAMQSKNQQMSGLFHQYAHESFNEFNDLLGMLQQDIPFQ</sequence>
<evidence type="ECO:0000313" key="2">
    <source>
        <dbReference type="Proteomes" id="UP001596250"/>
    </source>
</evidence>
<dbReference type="EMBL" id="JBHSQV010000178">
    <property type="protein sequence ID" value="MFC5988261.1"/>
    <property type="molecule type" value="Genomic_DNA"/>
</dbReference>
<protein>
    <recommendedName>
        <fullName evidence="3">Spore coat protein</fullName>
    </recommendedName>
</protein>
<proteinExistence type="predicted"/>
<dbReference type="Proteomes" id="UP001596250">
    <property type="component" value="Unassembled WGS sequence"/>
</dbReference>
<accession>A0ABW1IT95</accession>
<organism evidence="1 2">
    <name type="scientific">Marinicrinis lubricantis</name>
    <dbReference type="NCBI Taxonomy" id="2086470"/>
    <lineage>
        <taxon>Bacteria</taxon>
        <taxon>Bacillati</taxon>
        <taxon>Bacillota</taxon>
        <taxon>Bacilli</taxon>
        <taxon>Bacillales</taxon>
        <taxon>Paenibacillaceae</taxon>
    </lineage>
</organism>
<gene>
    <name evidence="1" type="ORF">ACFPXP_17805</name>
</gene>
<reference evidence="2" key="1">
    <citation type="journal article" date="2019" name="Int. J. Syst. Evol. Microbiol.">
        <title>The Global Catalogue of Microorganisms (GCM) 10K type strain sequencing project: providing services to taxonomists for standard genome sequencing and annotation.</title>
        <authorList>
            <consortium name="The Broad Institute Genomics Platform"/>
            <consortium name="The Broad Institute Genome Sequencing Center for Infectious Disease"/>
            <person name="Wu L."/>
            <person name="Ma J."/>
        </authorList>
    </citation>
    <scope>NUCLEOTIDE SEQUENCE [LARGE SCALE GENOMIC DNA]</scope>
    <source>
        <strain evidence="2">CCM 8749</strain>
    </source>
</reference>
<evidence type="ECO:0008006" key="3">
    <source>
        <dbReference type="Google" id="ProtNLM"/>
    </source>
</evidence>
<name>A0ABW1IT95_9BACL</name>